<keyword evidence="2" id="KW-1185">Reference proteome</keyword>
<accession>A0A0C5W0A2</accession>
<reference evidence="1 2" key="1">
    <citation type="submission" date="2014-01" db="EMBL/GenBank/DDBJ databases">
        <title>Full genme sequencing of cellulolytic bacterium Gynuella sunshinyii YC6258T gen. nov., sp. nov.</title>
        <authorList>
            <person name="Khan H."/>
            <person name="Chung E.J."/>
            <person name="Chung Y.R."/>
        </authorList>
    </citation>
    <scope>NUCLEOTIDE SEQUENCE [LARGE SCALE GENOMIC DNA]</scope>
    <source>
        <strain evidence="1 2">YC6258</strain>
    </source>
</reference>
<dbReference type="PATRIC" id="fig|1445510.3.peg.4045"/>
<organism evidence="1 2">
    <name type="scientific">Gynuella sunshinyii YC6258</name>
    <dbReference type="NCBI Taxonomy" id="1445510"/>
    <lineage>
        <taxon>Bacteria</taxon>
        <taxon>Pseudomonadati</taxon>
        <taxon>Pseudomonadota</taxon>
        <taxon>Gammaproteobacteria</taxon>
        <taxon>Oceanospirillales</taxon>
        <taxon>Saccharospirillaceae</taxon>
        <taxon>Gynuella</taxon>
    </lineage>
</organism>
<name>A0A0C5W0A2_9GAMM</name>
<dbReference type="AlphaFoldDB" id="A0A0C5W0A2"/>
<evidence type="ECO:0000313" key="2">
    <source>
        <dbReference type="Proteomes" id="UP000032266"/>
    </source>
</evidence>
<dbReference type="RefSeq" id="WP_044618200.1">
    <property type="nucleotide sequence ID" value="NZ_CP007142.1"/>
</dbReference>
<protein>
    <submittedName>
        <fullName evidence="1">Uncharacterized protein</fullName>
    </submittedName>
</protein>
<sequence length="108" mass="12558">MIQTKPDVNDYVALFQRYGKDLGSIYREPDDDRYALLFEQIIRLLTKPSHFNLSLPAPFRTTAHRYRDGHPPTLEHLKDPANRHFMLCDLHDIIMLKGGLAAKRKEPS</sequence>
<proteinExistence type="predicted"/>
<dbReference type="EMBL" id="CP007142">
    <property type="protein sequence ID" value="AJQ96109.1"/>
    <property type="molecule type" value="Genomic_DNA"/>
</dbReference>
<dbReference type="Proteomes" id="UP000032266">
    <property type="component" value="Chromosome"/>
</dbReference>
<dbReference type="OrthoDB" id="6386778at2"/>
<evidence type="ECO:0000313" key="1">
    <source>
        <dbReference type="EMBL" id="AJQ96109.1"/>
    </source>
</evidence>
<dbReference type="STRING" id="1445510.YC6258_04073"/>
<dbReference type="HOGENOM" id="CLU_168349_0_0_6"/>
<gene>
    <name evidence="1" type="ORF">YC6258_04073</name>
</gene>
<dbReference type="KEGG" id="gsn:YC6258_04073"/>